<dbReference type="PANTHER" id="PTHR30055:SF234">
    <property type="entry name" value="HTH-TYPE TRANSCRIPTIONAL REGULATOR BETI"/>
    <property type="match status" value="1"/>
</dbReference>
<keyword evidence="8" id="KW-1185">Reference proteome</keyword>
<dbReference type="Gene3D" id="1.10.357.10">
    <property type="entry name" value="Tetracycline Repressor, domain 2"/>
    <property type="match status" value="1"/>
</dbReference>
<dbReference type="SUPFAM" id="SSF48498">
    <property type="entry name" value="Tetracyclin repressor-like, C-terminal domain"/>
    <property type="match status" value="1"/>
</dbReference>
<keyword evidence="3" id="KW-0804">Transcription</keyword>
<reference evidence="8" key="1">
    <citation type="submission" date="2015-11" db="EMBL/GenBank/DDBJ databases">
        <authorList>
            <person name="Varghese N."/>
        </authorList>
    </citation>
    <scope>NUCLEOTIDE SEQUENCE [LARGE SCALE GENOMIC DNA]</scope>
    <source>
        <strain evidence="8">DSM 45899</strain>
    </source>
</reference>
<evidence type="ECO:0000256" key="2">
    <source>
        <dbReference type="ARBA" id="ARBA00023125"/>
    </source>
</evidence>
<dbReference type="Pfam" id="PF00440">
    <property type="entry name" value="TetR_N"/>
    <property type="match status" value="1"/>
</dbReference>
<feature type="DNA-binding region" description="H-T-H motif" evidence="4">
    <location>
        <begin position="37"/>
        <end position="56"/>
    </location>
</feature>
<evidence type="ECO:0000256" key="1">
    <source>
        <dbReference type="ARBA" id="ARBA00023015"/>
    </source>
</evidence>
<evidence type="ECO:0000259" key="6">
    <source>
        <dbReference type="PROSITE" id="PS50977"/>
    </source>
</evidence>
<dbReference type="Proteomes" id="UP000198802">
    <property type="component" value="Unassembled WGS sequence"/>
</dbReference>
<evidence type="ECO:0000313" key="7">
    <source>
        <dbReference type="EMBL" id="CUU59029.1"/>
    </source>
</evidence>
<organism evidence="7 8">
    <name type="scientific">Parafrankia irregularis</name>
    <dbReference type="NCBI Taxonomy" id="795642"/>
    <lineage>
        <taxon>Bacteria</taxon>
        <taxon>Bacillati</taxon>
        <taxon>Actinomycetota</taxon>
        <taxon>Actinomycetes</taxon>
        <taxon>Frankiales</taxon>
        <taxon>Frankiaceae</taxon>
        <taxon>Parafrankia</taxon>
    </lineage>
</organism>
<dbReference type="GO" id="GO:0000976">
    <property type="term" value="F:transcription cis-regulatory region binding"/>
    <property type="evidence" value="ECO:0007669"/>
    <property type="project" value="TreeGrafter"/>
</dbReference>
<dbReference type="InterPro" id="IPR036271">
    <property type="entry name" value="Tet_transcr_reg_TetR-rel_C_sf"/>
</dbReference>
<feature type="domain" description="HTH tetR-type" evidence="6">
    <location>
        <begin position="15"/>
        <end position="74"/>
    </location>
</feature>
<dbReference type="GO" id="GO:0003700">
    <property type="term" value="F:DNA-binding transcription factor activity"/>
    <property type="evidence" value="ECO:0007669"/>
    <property type="project" value="TreeGrafter"/>
</dbReference>
<feature type="region of interest" description="Disordered" evidence="5">
    <location>
        <begin position="196"/>
        <end position="217"/>
    </location>
</feature>
<dbReference type="SUPFAM" id="SSF46689">
    <property type="entry name" value="Homeodomain-like"/>
    <property type="match status" value="1"/>
</dbReference>
<dbReference type="InterPro" id="IPR009057">
    <property type="entry name" value="Homeodomain-like_sf"/>
</dbReference>
<keyword evidence="2 4" id="KW-0238">DNA-binding</keyword>
<dbReference type="Pfam" id="PF21597">
    <property type="entry name" value="TetR_C_43"/>
    <property type="match status" value="1"/>
</dbReference>
<dbReference type="InterPro" id="IPR001647">
    <property type="entry name" value="HTH_TetR"/>
</dbReference>
<keyword evidence="1" id="KW-0805">Transcription regulation</keyword>
<dbReference type="PRINTS" id="PR00455">
    <property type="entry name" value="HTHTETR"/>
</dbReference>
<dbReference type="InterPro" id="IPR050109">
    <property type="entry name" value="HTH-type_TetR-like_transc_reg"/>
</dbReference>
<evidence type="ECO:0000256" key="5">
    <source>
        <dbReference type="SAM" id="MobiDB-lite"/>
    </source>
</evidence>
<dbReference type="RefSeq" id="WP_091282944.1">
    <property type="nucleotide sequence ID" value="NZ_FAOZ01000024.1"/>
</dbReference>
<protein>
    <submittedName>
        <fullName evidence="7">DNA-binding transcriptional regulator, AcrR family</fullName>
    </submittedName>
</protein>
<sequence>MSAASEPPGLRADAARNRRLLLDAAATVFAEHGTQASIAQIAQQAGVAKGTVFRHFPTKDDLVAAIICDQLDLLAAVGTRLSEAADPTAALFEFMTTAVDLQSRDRSLCQASGEAFADNRAVQAAADRLTEIAEVLTARAQAQQGIRDDVTGQDVILLLRGIYQAAAPLCDHQPTLWRRYLALVFEGLRSPATQPLPLPAPDLFSSPRTQAGRHPAP</sequence>
<name>A0A0S4QTU1_9ACTN</name>
<dbReference type="PROSITE" id="PS50977">
    <property type="entry name" value="HTH_TETR_2"/>
    <property type="match status" value="1"/>
</dbReference>
<proteinExistence type="predicted"/>
<evidence type="ECO:0000256" key="3">
    <source>
        <dbReference type="ARBA" id="ARBA00023163"/>
    </source>
</evidence>
<evidence type="ECO:0000256" key="4">
    <source>
        <dbReference type="PROSITE-ProRule" id="PRU00335"/>
    </source>
</evidence>
<gene>
    <name evidence="7" type="ORF">Ga0074812_12454</name>
</gene>
<dbReference type="AlphaFoldDB" id="A0A0S4QTU1"/>
<dbReference type="PANTHER" id="PTHR30055">
    <property type="entry name" value="HTH-TYPE TRANSCRIPTIONAL REGULATOR RUTR"/>
    <property type="match status" value="1"/>
</dbReference>
<accession>A0A0S4QTU1</accession>
<evidence type="ECO:0000313" key="8">
    <source>
        <dbReference type="Proteomes" id="UP000198802"/>
    </source>
</evidence>
<dbReference type="EMBL" id="FAOZ01000024">
    <property type="protein sequence ID" value="CUU59029.1"/>
    <property type="molecule type" value="Genomic_DNA"/>
</dbReference>
<dbReference type="InterPro" id="IPR049445">
    <property type="entry name" value="TetR_SbtR-like_C"/>
</dbReference>